<feature type="compositionally biased region" description="Basic and acidic residues" evidence="1">
    <location>
        <begin position="169"/>
        <end position="183"/>
    </location>
</feature>
<dbReference type="PANTHER" id="PTHR15327">
    <property type="entry name" value="MICROFIBRIL-ASSOCIATED PROTEIN"/>
    <property type="match status" value="1"/>
</dbReference>
<feature type="compositionally biased region" description="Basic and acidic residues" evidence="1">
    <location>
        <begin position="446"/>
        <end position="468"/>
    </location>
</feature>
<feature type="region of interest" description="Disordered" evidence="1">
    <location>
        <begin position="1"/>
        <end position="59"/>
    </location>
</feature>
<comment type="caution">
    <text evidence="3">The sequence shown here is derived from an EMBL/GenBank/DDBJ whole genome shotgun (WGS) entry which is preliminary data.</text>
</comment>
<organism evidence="3 4">
    <name type="scientific">Sphaerosporella brunnea</name>
    <dbReference type="NCBI Taxonomy" id="1250544"/>
    <lineage>
        <taxon>Eukaryota</taxon>
        <taxon>Fungi</taxon>
        <taxon>Dikarya</taxon>
        <taxon>Ascomycota</taxon>
        <taxon>Pezizomycotina</taxon>
        <taxon>Pezizomycetes</taxon>
        <taxon>Pezizales</taxon>
        <taxon>Pyronemataceae</taxon>
        <taxon>Sphaerosporella</taxon>
    </lineage>
</organism>
<dbReference type="EMBL" id="VXIS01000048">
    <property type="protein sequence ID" value="KAA8910243.1"/>
    <property type="molecule type" value="Genomic_DNA"/>
</dbReference>
<feature type="compositionally biased region" description="Basic and acidic residues" evidence="1">
    <location>
        <begin position="364"/>
        <end position="378"/>
    </location>
</feature>
<keyword evidence="4" id="KW-1185">Reference proteome</keyword>
<sequence>MPPKRMTANPVRAPRYRPGKPVAPDSVSSSEEESESESEAEAHAPPPKPVYIKKKPAAAPALKDVDLSKRFQEGAAAEAARIEEEKKKAEAEKGSADEYTTEESSGEEESEEEEEEEEEEAPRKVLLRPTFVPKAKRGAAATTEVDEKTAEEERRKKEAAELLEAHLKRDAEARAAGRRGFHDEGEEGEGIDDTDNLDPAAERAAWKLRELTRIKREREALAAIEKERAEIERRREMDPALREKEDLEFVREQRKEKMESRGKMGFMQKFYHKGAFYQDADILKRNYATAEVEDRAKNREVLPKYMQVRGDEVGKRGRTKWTHLAAEDTTLMGDNPRVKKKGFGEAGFGGAGTGGNRVPIASGVDERFKPDDRGRREGGPGGRQGADRNRRDDRDFDCGDLTPRDDGDRRRDDGPRRSRWDDDSGRRPPDGPRGDRGRGGDSYFPGRDDDRERKRPHSPRDRAQDAEKRRRRHASPVK</sequence>
<proteinExistence type="predicted"/>
<feature type="domain" description="Micro-fibrillar-associated protein 1 C-terminal" evidence="2">
    <location>
        <begin position="116"/>
        <end position="329"/>
    </location>
</feature>
<dbReference type="Proteomes" id="UP000326924">
    <property type="component" value="Unassembled WGS sequence"/>
</dbReference>
<dbReference type="InParanoid" id="A0A5J5F3J0"/>
<dbReference type="Pfam" id="PF06991">
    <property type="entry name" value="MFAP1"/>
    <property type="match status" value="1"/>
</dbReference>
<dbReference type="OrthoDB" id="1111734at2759"/>
<feature type="compositionally biased region" description="Basic residues" evidence="1">
    <location>
        <begin position="469"/>
        <end position="478"/>
    </location>
</feature>
<protein>
    <submittedName>
        <fullName evidence="3">Micro-fibrillar-associated protein 1</fullName>
    </submittedName>
</protein>
<evidence type="ECO:0000313" key="4">
    <source>
        <dbReference type="Proteomes" id="UP000326924"/>
    </source>
</evidence>
<feature type="compositionally biased region" description="Gly residues" evidence="1">
    <location>
        <begin position="344"/>
        <end position="355"/>
    </location>
</feature>
<feature type="region of interest" description="Disordered" evidence="1">
    <location>
        <begin position="332"/>
        <end position="478"/>
    </location>
</feature>
<feature type="compositionally biased region" description="Basic and acidic residues" evidence="1">
    <location>
        <begin position="385"/>
        <end position="439"/>
    </location>
</feature>
<feature type="region of interest" description="Disordered" evidence="1">
    <location>
        <begin position="74"/>
        <end position="157"/>
    </location>
</feature>
<feature type="region of interest" description="Disordered" evidence="1">
    <location>
        <begin position="169"/>
        <end position="198"/>
    </location>
</feature>
<dbReference type="AlphaFoldDB" id="A0A5J5F3J0"/>
<reference evidence="3 4" key="1">
    <citation type="submission" date="2019-09" db="EMBL/GenBank/DDBJ databases">
        <title>Draft genome of the ectomycorrhizal ascomycete Sphaerosporella brunnea.</title>
        <authorList>
            <consortium name="DOE Joint Genome Institute"/>
            <person name="Benucci G.M."/>
            <person name="Marozzi G."/>
            <person name="Antonielli L."/>
            <person name="Sanchez S."/>
            <person name="Marco P."/>
            <person name="Wang X."/>
            <person name="Falini L.B."/>
            <person name="Barry K."/>
            <person name="Haridas S."/>
            <person name="Lipzen A."/>
            <person name="Labutti K."/>
            <person name="Grigoriev I.V."/>
            <person name="Murat C."/>
            <person name="Martin F."/>
            <person name="Albertini E."/>
            <person name="Donnini D."/>
            <person name="Bonito G."/>
        </authorList>
    </citation>
    <scope>NUCLEOTIDE SEQUENCE [LARGE SCALE GENOMIC DNA]</scope>
    <source>
        <strain evidence="3 4">Sb_GMNB300</strain>
    </source>
</reference>
<accession>A0A5J5F3J0</accession>
<feature type="compositionally biased region" description="Basic and acidic residues" evidence="1">
    <location>
        <begin position="145"/>
        <end position="157"/>
    </location>
</feature>
<dbReference type="InterPro" id="IPR009730">
    <property type="entry name" value="MFAP1_C"/>
</dbReference>
<evidence type="ECO:0000259" key="2">
    <source>
        <dbReference type="Pfam" id="PF06991"/>
    </source>
</evidence>
<dbReference type="InterPro" id="IPR033194">
    <property type="entry name" value="MFAP1"/>
</dbReference>
<evidence type="ECO:0000313" key="3">
    <source>
        <dbReference type="EMBL" id="KAA8910243.1"/>
    </source>
</evidence>
<feature type="compositionally biased region" description="Basic and acidic residues" evidence="1">
    <location>
        <begin position="80"/>
        <end position="96"/>
    </location>
</feature>
<feature type="compositionally biased region" description="Acidic residues" evidence="1">
    <location>
        <begin position="30"/>
        <end position="39"/>
    </location>
</feature>
<feature type="compositionally biased region" description="Acidic residues" evidence="1">
    <location>
        <begin position="184"/>
        <end position="196"/>
    </location>
</feature>
<feature type="compositionally biased region" description="Acidic residues" evidence="1">
    <location>
        <begin position="99"/>
        <end position="120"/>
    </location>
</feature>
<evidence type="ECO:0000256" key="1">
    <source>
        <dbReference type="SAM" id="MobiDB-lite"/>
    </source>
</evidence>
<name>A0A5J5F3J0_9PEZI</name>
<gene>
    <name evidence="3" type="ORF">FN846DRAFT_1020205</name>
</gene>